<gene>
    <name evidence="4" type="ORF">SADUNF_Sadunf10G0164300</name>
</gene>
<dbReference type="Pfam" id="PF14309">
    <property type="entry name" value="DUF4378"/>
    <property type="match status" value="1"/>
</dbReference>
<reference evidence="4 5" key="1">
    <citation type="submission" date="2020-10" db="EMBL/GenBank/DDBJ databases">
        <title>Plant Genome Project.</title>
        <authorList>
            <person name="Zhang R.-G."/>
        </authorList>
    </citation>
    <scope>NUCLEOTIDE SEQUENCE [LARGE SCALE GENOMIC DNA]</scope>
    <source>
        <strain evidence="4">FAFU-HL-1</strain>
        <tissue evidence="4">Leaf</tissue>
    </source>
</reference>
<evidence type="ECO:0000313" key="4">
    <source>
        <dbReference type="EMBL" id="KAF9674797.1"/>
    </source>
</evidence>
<dbReference type="OrthoDB" id="1584003at2759"/>
<dbReference type="Proteomes" id="UP000657918">
    <property type="component" value="Unassembled WGS sequence"/>
</dbReference>
<evidence type="ECO:0000259" key="2">
    <source>
        <dbReference type="Pfam" id="PF12552"/>
    </source>
</evidence>
<feature type="region of interest" description="Disordered" evidence="1">
    <location>
        <begin position="684"/>
        <end position="729"/>
    </location>
</feature>
<keyword evidence="5" id="KW-1185">Reference proteome</keyword>
<sequence length="900" mass="101240">MSMEKKPKQITESVIAKLMGLDELPPQHPVQKKPRVLSENYFRRVSSIGVREKNSEPKSCRLSSEEQKDHIEVFQISETLKRHKHRSMSVEKRKIRSSSPEAKVMFRREEFKQSTVVSEDMKLQSSKECHDAQEVIDSRADDFPKYLQEPVFTKKANNLQGIPHYLQSGLITFTKPLCPSARRDIGRSRKFWRPSEQGYARKIEDGLGTYFCRKLGLDIANEFLGSQLDLNDGSCRPTTKIVVLKPKTGKAPNAGRYFSSTGATKFFHSVDRNHEEILNVKNGNLYAEVKERKKMDCDSGPARSRSGFSKQISRRMGHGINSISTEAQASEIRGSYTFPKESELRILSLPVFSDRKNRFHYSDKPYLAREAKNHLSERWKTTKKFQQVELVSRCKTLGEMLAIPDCEATPKKIACNTENYDQVVPDSEGANSSNTPLGTRGLEVQDGGHVFPKSRSLLVNFNTVASPKTMTSHKSLRKSSCMISPSIPHLVSENNHSADAVYVLQNELENKIEVSNSHGQSSSFLGSSRQKYQTLQDPCVTQLGHKNEGSDGDLSEQNSEDCKSSMSNISSINVVANSLADAEIAVPKRSLSYHELLELEPNNCVSAVKDEYSSRDPPTSAIQDISNRISEIESVSSHCSGTDGDPESLMSMEDAYQPSPDSVLEPIFKKEISSTSDCFESVSASSHGLRSHPELTKLEASEKYSEGSGMMVSSDEDAGEGGSMVDPDENDKARVFRAEESRNFSYLVDVMSEAGFDNRNLQMGFDSWHSREYPIRPFVFETLEKKFGEQKSWKRFERRLLFDRINSGLIEILQPSMGVPTWTKPVARRFSFSLGQEMIDELLWTSLVVEEKEASKESGKVLGKDDKWLELSDDVQIIGIEIENFLMDELVADVVSMESL</sequence>
<comment type="caution">
    <text evidence="4">The sequence shown here is derived from an EMBL/GenBank/DDBJ whole genome shotgun (WGS) entry which is preliminary data.</text>
</comment>
<dbReference type="InterPro" id="IPR025486">
    <property type="entry name" value="DUF4378"/>
</dbReference>
<dbReference type="PANTHER" id="PTHR46836:SF7">
    <property type="entry name" value="PHOSPHATIDYLINOSITOL N-ACETYGLUCOSAMINLYTRANSFERASE SUBUNIT P-LIKE PROTEIN"/>
    <property type="match status" value="1"/>
</dbReference>
<feature type="domain" description="DUF3741" evidence="2">
    <location>
        <begin position="117"/>
        <end position="150"/>
    </location>
</feature>
<dbReference type="AlphaFoldDB" id="A0A835MQ51"/>
<feature type="region of interest" description="Disordered" evidence="1">
    <location>
        <begin position="541"/>
        <end position="562"/>
    </location>
</feature>
<feature type="domain" description="DUF4378" evidence="3">
    <location>
        <begin position="744"/>
        <end position="892"/>
    </location>
</feature>
<organism evidence="4 5">
    <name type="scientific">Salix dunnii</name>
    <dbReference type="NCBI Taxonomy" id="1413687"/>
    <lineage>
        <taxon>Eukaryota</taxon>
        <taxon>Viridiplantae</taxon>
        <taxon>Streptophyta</taxon>
        <taxon>Embryophyta</taxon>
        <taxon>Tracheophyta</taxon>
        <taxon>Spermatophyta</taxon>
        <taxon>Magnoliopsida</taxon>
        <taxon>eudicotyledons</taxon>
        <taxon>Gunneridae</taxon>
        <taxon>Pentapetalae</taxon>
        <taxon>rosids</taxon>
        <taxon>fabids</taxon>
        <taxon>Malpighiales</taxon>
        <taxon>Salicaceae</taxon>
        <taxon>Saliceae</taxon>
        <taxon>Salix</taxon>
    </lineage>
</organism>
<protein>
    <recommendedName>
        <fullName evidence="6">DUF4378 domain-containing protein</fullName>
    </recommendedName>
</protein>
<name>A0A835MQ51_9ROSI</name>
<dbReference type="PANTHER" id="PTHR46836">
    <property type="entry name" value="AFADIN"/>
    <property type="match status" value="1"/>
</dbReference>
<dbReference type="InterPro" id="IPR022212">
    <property type="entry name" value="DUF3741"/>
</dbReference>
<evidence type="ECO:0000256" key="1">
    <source>
        <dbReference type="SAM" id="MobiDB-lite"/>
    </source>
</evidence>
<accession>A0A835MQ51</accession>
<feature type="compositionally biased region" description="Basic and acidic residues" evidence="1">
    <location>
        <begin position="691"/>
        <end position="705"/>
    </location>
</feature>
<proteinExistence type="predicted"/>
<dbReference type="EMBL" id="JADGMS010000010">
    <property type="protein sequence ID" value="KAF9674797.1"/>
    <property type="molecule type" value="Genomic_DNA"/>
</dbReference>
<evidence type="ECO:0008006" key="6">
    <source>
        <dbReference type="Google" id="ProtNLM"/>
    </source>
</evidence>
<evidence type="ECO:0000259" key="3">
    <source>
        <dbReference type="Pfam" id="PF14309"/>
    </source>
</evidence>
<dbReference type="Pfam" id="PF12552">
    <property type="entry name" value="DUF3741"/>
    <property type="match status" value="1"/>
</dbReference>
<evidence type="ECO:0000313" key="5">
    <source>
        <dbReference type="Proteomes" id="UP000657918"/>
    </source>
</evidence>